<dbReference type="AlphaFoldDB" id="A0A0H2R7T2"/>
<gene>
    <name evidence="1" type="ORF">SCHPADRAFT_721707</name>
</gene>
<dbReference type="EMBL" id="KQ086293">
    <property type="protein sequence ID" value="KLO05548.1"/>
    <property type="molecule type" value="Genomic_DNA"/>
</dbReference>
<organism evidence="1 2">
    <name type="scientific">Schizopora paradoxa</name>
    <dbReference type="NCBI Taxonomy" id="27342"/>
    <lineage>
        <taxon>Eukaryota</taxon>
        <taxon>Fungi</taxon>
        <taxon>Dikarya</taxon>
        <taxon>Basidiomycota</taxon>
        <taxon>Agaricomycotina</taxon>
        <taxon>Agaricomycetes</taxon>
        <taxon>Hymenochaetales</taxon>
        <taxon>Schizoporaceae</taxon>
        <taxon>Schizopora</taxon>
    </lineage>
</organism>
<proteinExistence type="predicted"/>
<evidence type="ECO:0000313" key="2">
    <source>
        <dbReference type="Proteomes" id="UP000053477"/>
    </source>
</evidence>
<evidence type="ECO:0000313" key="1">
    <source>
        <dbReference type="EMBL" id="KLO05548.1"/>
    </source>
</evidence>
<dbReference type="Proteomes" id="UP000053477">
    <property type="component" value="Unassembled WGS sequence"/>
</dbReference>
<protein>
    <submittedName>
        <fullName evidence="1">Uncharacterized protein</fullName>
    </submittedName>
</protein>
<sequence length="162" mass="18165">MLPQKHDIYYLRRKMRHRGVALLPGADPSQRRFRLFSMSSDNSGEPGATIGQCQGNRPDVIIKSSRTELRFFHPQIHVRNSSLNQCKVELDLILDDRDSTLALVQCQQLAPSSEAPRQVLAFFNVLSAFSAQTQLQQITPTIVPKPNIFAGVLLGNPVIDTR</sequence>
<reference evidence="1 2" key="1">
    <citation type="submission" date="2015-04" db="EMBL/GenBank/DDBJ databases">
        <title>Complete genome sequence of Schizopora paradoxa KUC8140, a cosmopolitan wood degrader in East Asia.</title>
        <authorList>
            <consortium name="DOE Joint Genome Institute"/>
            <person name="Min B."/>
            <person name="Park H."/>
            <person name="Jang Y."/>
            <person name="Kim J.-J."/>
            <person name="Kim K.H."/>
            <person name="Pangilinan J."/>
            <person name="Lipzen A."/>
            <person name="Riley R."/>
            <person name="Grigoriev I.V."/>
            <person name="Spatafora J.W."/>
            <person name="Choi I.-G."/>
        </authorList>
    </citation>
    <scope>NUCLEOTIDE SEQUENCE [LARGE SCALE GENOMIC DNA]</scope>
    <source>
        <strain evidence="1 2">KUC8140</strain>
    </source>
</reference>
<dbReference type="InParanoid" id="A0A0H2R7T2"/>
<name>A0A0H2R7T2_9AGAM</name>
<keyword evidence="2" id="KW-1185">Reference proteome</keyword>
<accession>A0A0H2R7T2</accession>